<dbReference type="Proteomes" id="UP000245119">
    <property type="component" value="Linkage Group LG1"/>
</dbReference>
<organism evidence="1 2">
    <name type="scientific">Pomacea canaliculata</name>
    <name type="common">Golden apple snail</name>
    <dbReference type="NCBI Taxonomy" id="400727"/>
    <lineage>
        <taxon>Eukaryota</taxon>
        <taxon>Metazoa</taxon>
        <taxon>Spiralia</taxon>
        <taxon>Lophotrochozoa</taxon>
        <taxon>Mollusca</taxon>
        <taxon>Gastropoda</taxon>
        <taxon>Caenogastropoda</taxon>
        <taxon>Architaenioglossa</taxon>
        <taxon>Ampullarioidea</taxon>
        <taxon>Ampullariidae</taxon>
        <taxon>Pomacea</taxon>
    </lineage>
</organism>
<evidence type="ECO:0000313" key="2">
    <source>
        <dbReference type="Proteomes" id="UP000245119"/>
    </source>
</evidence>
<keyword evidence="2" id="KW-1185">Reference proteome</keyword>
<name>A0A2T7PXM0_POMCA</name>
<accession>A0A2T7PXM0</accession>
<dbReference type="EMBL" id="PZQS01000001">
    <property type="protein sequence ID" value="PVD38173.1"/>
    <property type="molecule type" value="Genomic_DNA"/>
</dbReference>
<reference evidence="1 2" key="1">
    <citation type="submission" date="2018-04" db="EMBL/GenBank/DDBJ databases">
        <title>The genome of golden apple snail Pomacea canaliculata provides insight into stress tolerance and invasive adaptation.</title>
        <authorList>
            <person name="Liu C."/>
            <person name="Liu B."/>
            <person name="Ren Y."/>
            <person name="Zhang Y."/>
            <person name="Wang H."/>
            <person name="Li S."/>
            <person name="Jiang F."/>
            <person name="Yin L."/>
            <person name="Zhang G."/>
            <person name="Qian W."/>
            <person name="Fan W."/>
        </authorList>
    </citation>
    <scope>NUCLEOTIDE SEQUENCE [LARGE SCALE GENOMIC DNA]</scope>
    <source>
        <strain evidence="1">SZHN2017</strain>
        <tissue evidence="1">Muscle</tissue>
    </source>
</reference>
<proteinExistence type="predicted"/>
<protein>
    <submittedName>
        <fullName evidence="1">Uncharacterized protein</fullName>
    </submittedName>
</protein>
<sequence>MTSAATLTAWNMWDSNETGLGDALWPGGGSGGAALTGEENNKAKKMSAMKLPTSALCSGKELSNQTMPASVVTMKLDDNAVCKVIPRSPVNHSQLDLNIA</sequence>
<gene>
    <name evidence="1" type="ORF">C0Q70_00784</name>
</gene>
<evidence type="ECO:0000313" key="1">
    <source>
        <dbReference type="EMBL" id="PVD38173.1"/>
    </source>
</evidence>
<comment type="caution">
    <text evidence="1">The sequence shown here is derived from an EMBL/GenBank/DDBJ whole genome shotgun (WGS) entry which is preliminary data.</text>
</comment>
<dbReference type="AlphaFoldDB" id="A0A2T7PXM0"/>